<comment type="caution">
    <text evidence="1">The sequence shown here is derived from an EMBL/GenBank/DDBJ whole genome shotgun (WGS) entry which is preliminary data.</text>
</comment>
<gene>
    <name evidence="1" type="ORF">Dpo_17c00490</name>
</gene>
<evidence type="ECO:0000313" key="1">
    <source>
        <dbReference type="EMBL" id="EMS77345.1"/>
    </source>
</evidence>
<evidence type="ECO:0000313" key="2">
    <source>
        <dbReference type="Proteomes" id="UP000014216"/>
    </source>
</evidence>
<dbReference type="EMBL" id="APJX01000017">
    <property type="protein sequence ID" value="EMS77345.1"/>
    <property type="molecule type" value="Genomic_DNA"/>
</dbReference>
<proteinExistence type="predicted"/>
<dbReference type="Proteomes" id="UP000014216">
    <property type="component" value="Unassembled WGS sequence"/>
</dbReference>
<evidence type="ECO:0008006" key="3">
    <source>
        <dbReference type="Google" id="ProtNLM"/>
    </source>
</evidence>
<dbReference type="AlphaFoldDB" id="S0FRL1"/>
<organism evidence="1 2">
    <name type="scientific">Desulfotignum phosphitoxidans DSM 13687</name>
    <dbReference type="NCBI Taxonomy" id="1286635"/>
    <lineage>
        <taxon>Bacteria</taxon>
        <taxon>Pseudomonadati</taxon>
        <taxon>Thermodesulfobacteriota</taxon>
        <taxon>Desulfobacteria</taxon>
        <taxon>Desulfobacterales</taxon>
        <taxon>Desulfobacteraceae</taxon>
        <taxon>Desulfotignum</taxon>
    </lineage>
</organism>
<accession>S0FRL1</accession>
<dbReference type="RefSeq" id="WP_006968714.1">
    <property type="nucleotide sequence ID" value="NZ_APJX01000017.1"/>
</dbReference>
<name>S0FRL1_9BACT</name>
<protein>
    <recommendedName>
        <fullName evidence="3">Response regulator receiver protein</fullName>
    </recommendedName>
</protein>
<sequence length="126" mass="15029">MKKIILFVDRESGPRGRLFLQRIQQRLPGTRIQVCQSLDACVTFIRRVRPCMDTSIVVFWVDTKQSLDDLYREKQLFEHRKIVMVLPDEKTDECTAMVHRFFPRYVAVMDDRYDDLCDVLNQMIVQ</sequence>
<keyword evidence="2" id="KW-1185">Reference proteome</keyword>
<reference evidence="1 2" key="1">
    <citation type="journal article" date="2013" name="Genome Announc.">
        <title>Draft Genome Sequence of Desulfotignum phosphitoxidans DSM 13687 Strain FiPS-3.</title>
        <authorList>
            <person name="Poehlein A."/>
            <person name="Daniel R."/>
            <person name="Simeonova D.D."/>
        </authorList>
    </citation>
    <scope>NUCLEOTIDE SEQUENCE [LARGE SCALE GENOMIC DNA]</scope>
    <source>
        <strain evidence="1 2">DSM 13687</strain>
    </source>
</reference>